<dbReference type="AlphaFoldDB" id="A0A179F357"/>
<dbReference type="Proteomes" id="UP000078397">
    <property type="component" value="Unassembled WGS sequence"/>
</dbReference>
<evidence type="ECO:0000313" key="4">
    <source>
        <dbReference type="Proteomes" id="UP000078397"/>
    </source>
</evidence>
<dbReference type="OrthoDB" id="6220758at2759"/>
<organism evidence="3 4">
    <name type="scientific">Pochonia chlamydosporia 170</name>
    <dbReference type="NCBI Taxonomy" id="1380566"/>
    <lineage>
        <taxon>Eukaryota</taxon>
        <taxon>Fungi</taxon>
        <taxon>Dikarya</taxon>
        <taxon>Ascomycota</taxon>
        <taxon>Pezizomycotina</taxon>
        <taxon>Sordariomycetes</taxon>
        <taxon>Hypocreomycetidae</taxon>
        <taxon>Hypocreales</taxon>
        <taxon>Clavicipitaceae</taxon>
        <taxon>Pochonia</taxon>
    </lineage>
</organism>
<proteinExistence type="inferred from homology"/>
<reference evidence="3 4" key="1">
    <citation type="journal article" date="2016" name="PLoS Pathog.">
        <title>Biosynthesis of antibiotic leucinostatins in bio-control fungus Purpureocillium lilacinum and their inhibition on phytophthora revealed by genome mining.</title>
        <authorList>
            <person name="Wang G."/>
            <person name="Liu Z."/>
            <person name="Lin R."/>
            <person name="Li E."/>
            <person name="Mao Z."/>
            <person name="Ling J."/>
            <person name="Yang Y."/>
            <person name="Yin W.B."/>
            <person name="Xie B."/>
        </authorList>
    </citation>
    <scope>NUCLEOTIDE SEQUENCE [LARGE SCALE GENOMIC DNA]</scope>
    <source>
        <strain evidence="3">170</strain>
    </source>
</reference>
<keyword evidence="4" id="KW-1185">Reference proteome</keyword>
<evidence type="ECO:0000256" key="1">
    <source>
        <dbReference type="ARBA" id="ARBA00038215"/>
    </source>
</evidence>
<dbReference type="Gene3D" id="3.40.710.10">
    <property type="entry name" value="DD-peptidase/beta-lactamase superfamily"/>
    <property type="match status" value="1"/>
</dbReference>
<name>A0A179F357_METCM</name>
<evidence type="ECO:0000259" key="2">
    <source>
        <dbReference type="Pfam" id="PF00144"/>
    </source>
</evidence>
<dbReference type="InterPro" id="IPR001466">
    <property type="entry name" value="Beta-lactam-related"/>
</dbReference>
<comment type="caution">
    <text evidence="3">The sequence shown here is derived from an EMBL/GenBank/DDBJ whole genome shotgun (WGS) entry which is preliminary data.</text>
</comment>
<dbReference type="SUPFAM" id="SSF56601">
    <property type="entry name" value="beta-lactamase/transpeptidase-like"/>
    <property type="match status" value="1"/>
</dbReference>
<accession>A0A179F357</accession>
<dbReference type="GeneID" id="28847273"/>
<dbReference type="STRING" id="1380566.A0A179F357"/>
<dbReference type="Pfam" id="PF00144">
    <property type="entry name" value="Beta-lactamase"/>
    <property type="match status" value="1"/>
</dbReference>
<sequence length="469" mass="50611">MTLFDTIEQLTLANNPTLSTPAECLAKAGSPSTSIAILDDATLSSRCYSTVGDDTETIFQACSISKPVTALAIMRLIDEGYFTLDSTIAELLPSEILDILTEDSPSAQKKIIASITVRQLMSHTAGLSVSGFVGYANGPYPTVQDILRGAYPANNLRVRLDALPGSGFSYSGGGITVLQIILETVTKTDFPTLMQDKVLKPLGMTRSFFGELPPREANAAESHETGYTPSWTTHHFQPEYAAAGLWTTPTDLLKAVAAVQRSLEKDDFLKKETAETMLTKLDKDSGIALSWFIAGENDTNFAHGGANVPGFRCMVVGFAEPGPKKSGIAVMTNSSEGTDVLWRVCLAAAYLKKWPLVASIPSLKMVTPLWDMNAVVGNGWRDYLGTWTDGKGEYRVGEEDGRPVLWWNGFGPVKLLPGAVPDSVNEGGVCCFVLDGLKLMLRLKGDGDEKVLVLENGLKKDTTDLKRSP</sequence>
<feature type="domain" description="Beta-lactamase-related" evidence="2">
    <location>
        <begin position="52"/>
        <end position="337"/>
    </location>
</feature>
<protein>
    <submittedName>
        <fullName evidence="3">Beta-lactamase</fullName>
    </submittedName>
</protein>
<evidence type="ECO:0000313" key="3">
    <source>
        <dbReference type="EMBL" id="OAQ59603.1"/>
    </source>
</evidence>
<dbReference type="InterPro" id="IPR012338">
    <property type="entry name" value="Beta-lactam/transpept-like"/>
</dbReference>
<gene>
    <name evidence="3" type="ORF">VFPPC_03825</name>
</gene>
<dbReference type="InterPro" id="IPR050491">
    <property type="entry name" value="AmpC-like"/>
</dbReference>
<dbReference type="RefSeq" id="XP_018137596.1">
    <property type="nucleotide sequence ID" value="XM_018283279.1"/>
</dbReference>
<comment type="similarity">
    <text evidence="1">Belongs to the peptidase S12 family.</text>
</comment>
<dbReference type="PANTHER" id="PTHR46825">
    <property type="entry name" value="D-ALANYL-D-ALANINE-CARBOXYPEPTIDASE/ENDOPEPTIDASE AMPH"/>
    <property type="match status" value="1"/>
</dbReference>
<dbReference type="PANTHER" id="PTHR46825:SF9">
    <property type="entry name" value="BETA-LACTAMASE-RELATED DOMAIN-CONTAINING PROTEIN"/>
    <property type="match status" value="1"/>
</dbReference>
<dbReference type="EMBL" id="LSBJ02000002">
    <property type="protein sequence ID" value="OAQ59603.1"/>
    <property type="molecule type" value="Genomic_DNA"/>
</dbReference>
<dbReference type="KEGG" id="pchm:VFPPC_03825"/>